<comment type="caution">
    <text evidence="1">The sequence shown here is derived from an EMBL/GenBank/DDBJ whole genome shotgun (WGS) entry which is preliminary data.</text>
</comment>
<organism evidence="1 2">
    <name type="scientific">Trichinella nativa</name>
    <dbReference type="NCBI Taxonomy" id="6335"/>
    <lineage>
        <taxon>Eukaryota</taxon>
        <taxon>Metazoa</taxon>
        <taxon>Ecdysozoa</taxon>
        <taxon>Nematoda</taxon>
        <taxon>Enoplea</taxon>
        <taxon>Dorylaimia</taxon>
        <taxon>Trichinellida</taxon>
        <taxon>Trichinellidae</taxon>
        <taxon>Trichinella</taxon>
    </lineage>
</organism>
<evidence type="ECO:0000313" key="2">
    <source>
        <dbReference type="Proteomes" id="UP000243006"/>
    </source>
</evidence>
<protein>
    <submittedName>
        <fullName evidence="1">Uncharacterized protein</fullName>
    </submittedName>
</protein>
<accession>A0A1Y3ELJ6</accession>
<name>A0A1Y3ELJ6_9BILA</name>
<gene>
    <name evidence="1" type="ORF">D917_08070</name>
</gene>
<dbReference type="Proteomes" id="UP000243006">
    <property type="component" value="Unassembled WGS sequence"/>
</dbReference>
<reference evidence="1 2" key="1">
    <citation type="submission" date="2015-04" db="EMBL/GenBank/DDBJ databases">
        <title>Draft genome of the roundworm Trichinella nativa.</title>
        <authorList>
            <person name="Mitreva M."/>
        </authorList>
    </citation>
    <scope>NUCLEOTIDE SEQUENCE [LARGE SCALE GENOMIC DNA]</scope>
    <source>
        <strain evidence="1 2">ISS45</strain>
    </source>
</reference>
<dbReference type="EMBL" id="LVZM01007929">
    <property type="protein sequence ID" value="OUC46013.1"/>
    <property type="molecule type" value="Genomic_DNA"/>
</dbReference>
<proteinExistence type="predicted"/>
<dbReference type="AlphaFoldDB" id="A0A1Y3ELJ6"/>
<evidence type="ECO:0000313" key="1">
    <source>
        <dbReference type="EMBL" id="OUC46013.1"/>
    </source>
</evidence>
<sequence>MKLITLINNGCANLFFPPVLHFISKQLTRFISKKTKEKLSS</sequence>